<evidence type="ECO:0000256" key="1">
    <source>
        <dbReference type="SAM" id="MobiDB-lite"/>
    </source>
</evidence>
<dbReference type="EMBL" id="CADCUP010000023">
    <property type="protein sequence ID" value="CAA9373725.1"/>
    <property type="molecule type" value="Genomic_DNA"/>
</dbReference>
<feature type="non-terminal residue" evidence="2">
    <location>
        <position position="1"/>
    </location>
</feature>
<feature type="non-terminal residue" evidence="2">
    <location>
        <position position="48"/>
    </location>
</feature>
<evidence type="ECO:0000313" key="2">
    <source>
        <dbReference type="EMBL" id="CAA9373725.1"/>
    </source>
</evidence>
<protein>
    <submittedName>
        <fullName evidence="2">Uncharacterized protein</fullName>
    </submittedName>
</protein>
<name>A0A6J4N383_9ACTN</name>
<sequence length="48" mass="5368">GTRPQRRPGRAPARGVAARDRGLRRRGRHGPELLRRRGRPHPDPTAGL</sequence>
<reference evidence="2" key="1">
    <citation type="submission" date="2020-02" db="EMBL/GenBank/DDBJ databases">
        <authorList>
            <person name="Meier V. D."/>
        </authorList>
    </citation>
    <scope>NUCLEOTIDE SEQUENCE</scope>
    <source>
        <strain evidence="2">AVDCRST_MAG06</strain>
    </source>
</reference>
<proteinExistence type="predicted"/>
<gene>
    <name evidence="2" type="ORF">AVDCRST_MAG06-287</name>
</gene>
<dbReference type="AlphaFoldDB" id="A0A6J4N383"/>
<feature type="region of interest" description="Disordered" evidence="1">
    <location>
        <begin position="1"/>
        <end position="48"/>
    </location>
</feature>
<accession>A0A6J4N383</accession>
<organism evidence="2">
    <name type="scientific">uncultured Nocardioides sp</name>
    <dbReference type="NCBI Taxonomy" id="198441"/>
    <lineage>
        <taxon>Bacteria</taxon>
        <taxon>Bacillati</taxon>
        <taxon>Actinomycetota</taxon>
        <taxon>Actinomycetes</taxon>
        <taxon>Propionibacteriales</taxon>
        <taxon>Nocardioidaceae</taxon>
        <taxon>Nocardioides</taxon>
        <taxon>environmental samples</taxon>
    </lineage>
</organism>